<evidence type="ECO:0000313" key="14">
    <source>
        <dbReference type="EMBL" id="KAG6920348.1"/>
    </source>
</evidence>
<dbReference type="InterPro" id="IPR001948">
    <property type="entry name" value="Peptidase_M18"/>
</dbReference>
<comment type="caution">
    <text evidence="14">The sequence shown here is derived from an EMBL/GenBank/DDBJ whole genome shotgun (WGS) entry which is preliminary data.</text>
</comment>
<evidence type="ECO:0000256" key="6">
    <source>
        <dbReference type="ARBA" id="ARBA00015118"/>
    </source>
</evidence>
<feature type="non-terminal residue" evidence="14">
    <location>
        <position position="155"/>
    </location>
</feature>
<evidence type="ECO:0000256" key="8">
    <source>
        <dbReference type="ARBA" id="ARBA00022670"/>
    </source>
</evidence>
<keyword evidence="11 13" id="KW-0862">Zinc</keyword>
<dbReference type="GO" id="GO:0004177">
    <property type="term" value="F:aminopeptidase activity"/>
    <property type="evidence" value="ECO:0007669"/>
    <property type="project" value="UniProtKB-KW"/>
</dbReference>
<evidence type="ECO:0000256" key="13">
    <source>
        <dbReference type="RuleBase" id="RU004386"/>
    </source>
</evidence>
<keyword evidence="8 13" id="KW-0645">Protease</keyword>
<dbReference type="Pfam" id="PF02127">
    <property type="entry name" value="Peptidase_M18"/>
    <property type="match status" value="1"/>
</dbReference>
<dbReference type="GO" id="GO:0006508">
    <property type="term" value="P:proteolysis"/>
    <property type="evidence" value="ECO:0007669"/>
    <property type="project" value="UniProtKB-KW"/>
</dbReference>
<keyword evidence="7 13" id="KW-0031">Aminopeptidase</keyword>
<organism evidence="14 15">
    <name type="scientific">Chelydra serpentina</name>
    <name type="common">Snapping turtle</name>
    <name type="synonym">Testudo serpentina</name>
    <dbReference type="NCBI Taxonomy" id="8475"/>
    <lineage>
        <taxon>Eukaryota</taxon>
        <taxon>Metazoa</taxon>
        <taxon>Chordata</taxon>
        <taxon>Craniata</taxon>
        <taxon>Vertebrata</taxon>
        <taxon>Euteleostomi</taxon>
        <taxon>Archelosauria</taxon>
        <taxon>Testudinata</taxon>
        <taxon>Testudines</taxon>
        <taxon>Cryptodira</taxon>
        <taxon>Durocryptodira</taxon>
        <taxon>Americhelydia</taxon>
        <taxon>Chelydroidea</taxon>
        <taxon>Chelydridae</taxon>
        <taxon>Chelydra</taxon>
    </lineage>
</organism>
<comment type="cofactor">
    <cofactor evidence="2">
        <name>Zn(2+)</name>
        <dbReference type="ChEBI" id="CHEBI:29105"/>
    </cofactor>
</comment>
<dbReference type="OrthoDB" id="9880441at2759"/>
<dbReference type="FunFam" id="2.30.250.10:FF:000001">
    <property type="entry name" value="Aspartyl aminopeptidase 1"/>
    <property type="match status" value="1"/>
</dbReference>
<evidence type="ECO:0000256" key="7">
    <source>
        <dbReference type="ARBA" id="ARBA00022438"/>
    </source>
</evidence>
<comment type="similarity">
    <text evidence="3 13">Belongs to the peptidase M18 family.</text>
</comment>
<name>A0A8T1RUH1_CHESE</name>
<dbReference type="Gene3D" id="2.30.250.10">
    <property type="entry name" value="Aminopeptidase i, Domain 2"/>
    <property type="match status" value="1"/>
</dbReference>
<dbReference type="InterPro" id="IPR023358">
    <property type="entry name" value="Peptidase_M18_dom2"/>
</dbReference>
<evidence type="ECO:0000256" key="9">
    <source>
        <dbReference type="ARBA" id="ARBA00022723"/>
    </source>
</evidence>
<keyword evidence="12 13" id="KW-0482">Metalloprotease</keyword>
<dbReference type="GO" id="GO:0008270">
    <property type="term" value="F:zinc ion binding"/>
    <property type="evidence" value="ECO:0007669"/>
    <property type="project" value="InterPro"/>
</dbReference>
<evidence type="ECO:0000256" key="11">
    <source>
        <dbReference type="ARBA" id="ARBA00022833"/>
    </source>
</evidence>
<dbReference type="PANTHER" id="PTHR28570:SF3">
    <property type="entry name" value="ASPARTYL AMINOPEPTIDASE"/>
    <property type="match status" value="1"/>
</dbReference>
<dbReference type="GO" id="GO:0005737">
    <property type="term" value="C:cytoplasm"/>
    <property type="evidence" value="ECO:0007669"/>
    <property type="project" value="UniProtKB-ARBA"/>
</dbReference>
<dbReference type="Proteomes" id="UP000765507">
    <property type="component" value="Unassembled WGS sequence"/>
</dbReference>
<evidence type="ECO:0000256" key="12">
    <source>
        <dbReference type="ARBA" id="ARBA00023049"/>
    </source>
</evidence>
<sequence>VKRRSKRGQAGLVQVGVETYGGGIWGTWFDRDLTVAGRVIVKEPAGRLEQRLVWVERPVLRIPHLAIHLQRNVNESFGPNTEQHLVPILATTIQEELEKEVPKAGAPSAADAQVRQEGPWGCQSPAPHHVGLCSECPLLGMLGGPGPGETQPGAA</sequence>
<dbReference type="SUPFAM" id="SSF101821">
    <property type="entry name" value="Aminopeptidase/glucanase lid domain"/>
    <property type="match status" value="1"/>
</dbReference>
<dbReference type="GO" id="GO:0008237">
    <property type="term" value="F:metallopeptidase activity"/>
    <property type="evidence" value="ECO:0007669"/>
    <property type="project" value="UniProtKB-KW"/>
</dbReference>
<accession>A0A8T1RUH1</accession>
<evidence type="ECO:0000256" key="5">
    <source>
        <dbReference type="ARBA" id="ARBA00011965"/>
    </source>
</evidence>
<reference evidence="14 15" key="1">
    <citation type="journal article" date="2020" name="G3 (Bethesda)">
        <title>Draft Genome of the Common Snapping Turtle, Chelydra serpentina, a Model for Phenotypic Plasticity in Reptiles.</title>
        <authorList>
            <person name="Das D."/>
            <person name="Singh S.K."/>
            <person name="Bierstedt J."/>
            <person name="Erickson A."/>
            <person name="Galli G.L.J."/>
            <person name="Crossley D.A. 2nd"/>
            <person name="Rhen T."/>
        </authorList>
    </citation>
    <scope>NUCLEOTIDE SEQUENCE [LARGE SCALE GENOMIC DNA]</scope>
    <source>
        <strain evidence="14">KW</strain>
    </source>
</reference>
<evidence type="ECO:0000256" key="4">
    <source>
        <dbReference type="ARBA" id="ARBA00011395"/>
    </source>
</evidence>
<keyword evidence="10 13" id="KW-0378">Hydrolase</keyword>
<keyword evidence="15" id="KW-1185">Reference proteome</keyword>
<protein>
    <recommendedName>
        <fullName evidence="6">Aspartyl aminopeptidase</fullName>
        <ecNumber evidence="5">3.4.11.21</ecNumber>
    </recommendedName>
</protein>
<proteinExistence type="inferred from homology"/>
<gene>
    <name evidence="14" type="primary">DNPEP</name>
    <name evidence="14" type="ORF">G0U57_000519</name>
</gene>
<dbReference type="PRINTS" id="PR00932">
    <property type="entry name" value="AMINO1PTASE"/>
</dbReference>
<keyword evidence="9 13" id="KW-0479">Metal-binding</keyword>
<comment type="catalytic activity">
    <reaction evidence="1">
        <text>Release of an N-terminal aspartate or glutamate from a peptide, with a preference for aspartate.</text>
        <dbReference type="EC" id="3.4.11.21"/>
    </reaction>
</comment>
<evidence type="ECO:0000313" key="15">
    <source>
        <dbReference type="Proteomes" id="UP000765507"/>
    </source>
</evidence>
<dbReference type="AlphaFoldDB" id="A0A8T1RUH1"/>
<evidence type="ECO:0000256" key="3">
    <source>
        <dbReference type="ARBA" id="ARBA00008290"/>
    </source>
</evidence>
<comment type="subunit">
    <text evidence="4">Tetrahedron-shaped homododecamer built from six homodimers.</text>
</comment>
<evidence type="ECO:0000256" key="10">
    <source>
        <dbReference type="ARBA" id="ARBA00022801"/>
    </source>
</evidence>
<dbReference type="EC" id="3.4.11.21" evidence="5"/>
<evidence type="ECO:0000256" key="1">
    <source>
        <dbReference type="ARBA" id="ARBA00001335"/>
    </source>
</evidence>
<evidence type="ECO:0000256" key="2">
    <source>
        <dbReference type="ARBA" id="ARBA00001947"/>
    </source>
</evidence>
<feature type="non-terminal residue" evidence="14">
    <location>
        <position position="1"/>
    </location>
</feature>
<dbReference type="PANTHER" id="PTHR28570">
    <property type="entry name" value="ASPARTYL AMINOPEPTIDASE"/>
    <property type="match status" value="1"/>
</dbReference>
<dbReference type="EMBL" id="JAHGAV010010752">
    <property type="protein sequence ID" value="KAG6920348.1"/>
    <property type="molecule type" value="Genomic_DNA"/>
</dbReference>